<protein>
    <submittedName>
        <fullName evidence="2">HNH endonuclease</fullName>
    </submittedName>
</protein>
<comment type="caution">
    <text evidence="2">The sequence shown here is derived from an EMBL/GenBank/DDBJ whole genome shotgun (WGS) entry which is preliminary data.</text>
</comment>
<keyword evidence="2" id="KW-0255">Endonuclease</keyword>
<dbReference type="InterPro" id="IPR003615">
    <property type="entry name" value="HNH_nuc"/>
</dbReference>
<evidence type="ECO:0000259" key="1">
    <source>
        <dbReference type="Pfam" id="PF13391"/>
    </source>
</evidence>
<sequence length="390" mass="42812">MHIGFQRSGGRGEYEVVGSHTGYTAIGLEGWSFHLRWPDGIVRDTDLVLEPADSGKPRLRSLRAQPFQIGRQVASMLMLPDPRREYAETSRGLPVARHKGYVLSRLGFGPDTEFTGFNDVVTIDPTFVDLDNLTDKTTIGVVHRWRRVEAVYAAMDSLPDNVRSIVSQHRNFMASGDPINTTLPGIVLSLERALVSAVPAWVAETDPLPALEHLLGIKLQTGPSLPPPDEIGEEEPVVSARSAHEYRLAKIRGASGRKFSSSIRAAYGNRCAFCGGVYGGVPAVRSGVDAAHILAWSKYDLDVVPNGISLCKLHHWAFDAALLVPAYEGTACTLRFTELATENFAPDTLAKLGVHQFVVPDEWLPADRSLWPSKKYLERLYADLAIEFAA</sequence>
<gene>
    <name evidence="2" type="ORF">R2Q92_09900</name>
</gene>
<keyword evidence="2" id="KW-0378">Hydrolase</keyword>
<keyword evidence="3" id="KW-1185">Reference proteome</keyword>
<dbReference type="EMBL" id="JAWJYN010000002">
    <property type="protein sequence ID" value="MDZ8162154.1"/>
    <property type="molecule type" value="Genomic_DNA"/>
</dbReference>
<name>A0ABU5N7S9_9MICO</name>
<accession>A0ABU5N7S9</accession>
<dbReference type="Pfam" id="PF13391">
    <property type="entry name" value="HNH_2"/>
    <property type="match status" value="1"/>
</dbReference>
<feature type="domain" description="HNH nuclease" evidence="1">
    <location>
        <begin position="271"/>
        <end position="323"/>
    </location>
</feature>
<evidence type="ECO:0000313" key="3">
    <source>
        <dbReference type="Proteomes" id="UP001291912"/>
    </source>
</evidence>
<dbReference type="GO" id="GO:0004519">
    <property type="term" value="F:endonuclease activity"/>
    <property type="evidence" value="ECO:0007669"/>
    <property type="project" value="UniProtKB-KW"/>
</dbReference>
<dbReference type="Proteomes" id="UP001291912">
    <property type="component" value="Unassembled WGS sequence"/>
</dbReference>
<keyword evidence="2" id="KW-0540">Nuclease</keyword>
<reference evidence="2 3" key="1">
    <citation type="submission" date="2023-10" db="EMBL/GenBank/DDBJ databases">
        <title>Microbacterium xanthum sp. nov., isolated from seaweed.</title>
        <authorList>
            <person name="Lee S.D."/>
        </authorList>
    </citation>
    <scope>NUCLEOTIDE SEQUENCE [LARGE SCALE GENOMIC DNA]</scope>
    <source>
        <strain evidence="2 3">KCTC 19124</strain>
    </source>
</reference>
<proteinExistence type="predicted"/>
<organism evidence="2 3">
    <name type="scientific">Microbacterium aquimaris</name>
    <dbReference type="NCBI Taxonomy" id="459816"/>
    <lineage>
        <taxon>Bacteria</taxon>
        <taxon>Bacillati</taxon>
        <taxon>Actinomycetota</taxon>
        <taxon>Actinomycetes</taxon>
        <taxon>Micrococcales</taxon>
        <taxon>Microbacteriaceae</taxon>
        <taxon>Microbacterium</taxon>
    </lineage>
</organism>
<dbReference type="RefSeq" id="WP_194424635.1">
    <property type="nucleotide sequence ID" value="NZ_JAWJYN010000002.1"/>
</dbReference>
<evidence type="ECO:0000313" key="2">
    <source>
        <dbReference type="EMBL" id="MDZ8162154.1"/>
    </source>
</evidence>